<feature type="region of interest" description="Disordered" evidence="11">
    <location>
        <begin position="50"/>
        <end position="105"/>
    </location>
</feature>
<keyword evidence="5 10" id="KW-0802">TPR repeat</keyword>
<evidence type="ECO:0000256" key="10">
    <source>
        <dbReference type="PROSITE-ProRule" id="PRU00339"/>
    </source>
</evidence>
<evidence type="ECO:0000256" key="3">
    <source>
        <dbReference type="ARBA" id="ARBA00022737"/>
    </source>
</evidence>
<dbReference type="Gene3D" id="1.25.40.10">
    <property type="entry name" value="Tetratricopeptide repeat domain"/>
    <property type="match status" value="2"/>
</dbReference>
<keyword evidence="7" id="KW-0496">Mitochondrion</keyword>
<name>A0A409X8D1_PSICY</name>
<sequence>MAPTPTLDAASPSIIERVQDFVGEHKKTIAIAAAAVAVAGVGVAYYASTSKPVPGGGASGDAVKPKEKKKKTGSKGAKKSSKKVTDADGPILEERKPKSANVEDAKDDTFYDKLNAEEIAALPEQERSTIATSLKARGNSAYQARNFSDAAEFYTRAIQISPTPEPVFYSNRAACYVNMSPPKHELVVEDCDAALRLDSKYIKALNRRAMALEGLGRLEEALRDFTSATILDRFQNQTTANAVERVLKVLASEKAAAIMKVQYEPYLTLLEREPRLPSFTFISAYFAAFRPRALLTLPENPTTGDETLILGIQALEAADYIHAVTLINESLEQGISWDKGRAEALNLRGTFKFLMGEIPGAKADLEESVKLEPKFTQSLVKIASVHMEQGDPKAAFEAFEQAESADSSDPDVWYHRGQVLFIMNEFQQAADNYTKSSELDEKFVFSHIQLAVAQYKMGELGKSMATFRKTLRVFPTRSEPSNYYGELLLDQGRYEEAVEKFDRAIELEKAKSPPNVLPLVNKGLALYQWKQDIGAAERCCNEALRIDAECEAAVATLAQLSLQQSKIPEAVKMFERQAELARSEPELVNALTYQYATSAQVEFLKSYPDMAAQLNQIAQGMMGPPQ</sequence>
<evidence type="ECO:0000256" key="8">
    <source>
        <dbReference type="ARBA" id="ARBA00023136"/>
    </source>
</evidence>
<dbReference type="InterPro" id="IPR011990">
    <property type="entry name" value="TPR-like_helical_dom_sf"/>
</dbReference>
<evidence type="ECO:0000256" key="7">
    <source>
        <dbReference type="ARBA" id="ARBA00023128"/>
    </source>
</evidence>
<dbReference type="GO" id="GO:0005741">
    <property type="term" value="C:mitochondrial outer membrane"/>
    <property type="evidence" value="ECO:0007669"/>
    <property type="project" value="UniProtKB-SubCell"/>
</dbReference>
<dbReference type="OrthoDB" id="2942533at2759"/>
<evidence type="ECO:0000256" key="2">
    <source>
        <dbReference type="ARBA" id="ARBA00022692"/>
    </source>
</evidence>
<evidence type="ECO:0000256" key="9">
    <source>
        <dbReference type="ARBA" id="ARBA00038030"/>
    </source>
</evidence>
<dbReference type="SMART" id="SM00028">
    <property type="entry name" value="TPR"/>
    <property type="match status" value="10"/>
</dbReference>
<keyword evidence="4" id="KW-1000">Mitochondrion outer membrane</keyword>
<comment type="similarity">
    <text evidence="9">Belongs to the Tom70 family.</text>
</comment>
<evidence type="ECO:0000313" key="12">
    <source>
        <dbReference type="EMBL" id="PPQ87005.1"/>
    </source>
</evidence>
<evidence type="ECO:0000313" key="13">
    <source>
        <dbReference type="Proteomes" id="UP000283269"/>
    </source>
</evidence>
<feature type="repeat" description="TPR" evidence="10">
    <location>
        <begin position="131"/>
        <end position="164"/>
    </location>
</feature>
<dbReference type="PANTHER" id="PTHR46208">
    <property type="entry name" value="MITOCHONDRIAL IMPORT RECEPTOR SUBUNIT TOM70"/>
    <property type="match status" value="1"/>
</dbReference>
<accession>A0A409X8D1</accession>
<comment type="subcellular location">
    <subcellularLocation>
        <location evidence="1">Mitochondrion outer membrane</location>
        <topology evidence="1">Single-pass membrane protein</topology>
    </subcellularLocation>
</comment>
<keyword evidence="3" id="KW-0677">Repeat</keyword>
<evidence type="ECO:0000256" key="1">
    <source>
        <dbReference type="ARBA" id="ARBA00004572"/>
    </source>
</evidence>
<keyword evidence="8" id="KW-0472">Membrane</keyword>
<evidence type="ECO:0000256" key="11">
    <source>
        <dbReference type="SAM" id="MobiDB-lite"/>
    </source>
</evidence>
<keyword evidence="6" id="KW-1133">Transmembrane helix</keyword>
<gene>
    <name evidence="12" type="ORF">CVT25_009514</name>
</gene>
<proteinExistence type="inferred from homology"/>
<dbReference type="EMBL" id="NHYD01002395">
    <property type="protein sequence ID" value="PPQ87005.1"/>
    <property type="molecule type" value="Genomic_DNA"/>
</dbReference>
<dbReference type="AlphaFoldDB" id="A0A409X8D1"/>
<dbReference type="GO" id="GO:0045039">
    <property type="term" value="P:protein insertion into mitochondrial inner membrane"/>
    <property type="evidence" value="ECO:0007669"/>
    <property type="project" value="TreeGrafter"/>
</dbReference>
<dbReference type="SUPFAM" id="SSF48452">
    <property type="entry name" value="TPR-like"/>
    <property type="match status" value="2"/>
</dbReference>
<evidence type="ECO:0000256" key="6">
    <source>
        <dbReference type="ARBA" id="ARBA00022989"/>
    </source>
</evidence>
<protein>
    <recommendedName>
        <fullName evidence="14">ADP/ATP carrier receptor</fullName>
    </recommendedName>
</protein>
<feature type="compositionally biased region" description="Basic residues" evidence="11">
    <location>
        <begin position="66"/>
        <end position="82"/>
    </location>
</feature>
<evidence type="ECO:0000256" key="4">
    <source>
        <dbReference type="ARBA" id="ARBA00022787"/>
    </source>
</evidence>
<evidence type="ECO:0008006" key="14">
    <source>
        <dbReference type="Google" id="ProtNLM"/>
    </source>
</evidence>
<dbReference type="GO" id="GO:0030150">
    <property type="term" value="P:protein import into mitochondrial matrix"/>
    <property type="evidence" value="ECO:0007669"/>
    <property type="project" value="TreeGrafter"/>
</dbReference>
<evidence type="ECO:0000256" key="5">
    <source>
        <dbReference type="ARBA" id="ARBA00022803"/>
    </source>
</evidence>
<comment type="caution">
    <text evidence="12">The sequence shown here is derived from an EMBL/GenBank/DDBJ whole genome shotgun (WGS) entry which is preliminary data.</text>
</comment>
<organism evidence="12 13">
    <name type="scientific">Psilocybe cyanescens</name>
    <dbReference type="NCBI Taxonomy" id="93625"/>
    <lineage>
        <taxon>Eukaryota</taxon>
        <taxon>Fungi</taxon>
        <taxon>Dikarya</taxon>
        <taxon>Basidiomycota</taxon>
        <taxon>Agaricomycotina</taxon>
        <taxon>Agaricomycetes</taxon>
        <taxon>Agaricomycetidae</taxon>
        <taxon>Agaricales</taxon>
        <taxon>Agaricineae</taxon>
        <taxon>Strophariaceae</taxon>
        <taxon>Psilocybe</taxon>
    </lineage>
</organism>
<dbReference type="GO" id="GO:0030943">
    <property type="term" value="F:mitochondrion targeting sequence binding"/>
    <property type="evidence" value="ECO:0007669"/>
    <property type="project" value="TreeGrafter"/>
</dbReference>
<dbReference type="InterPro" id="IPR019734">
    <property type="entry name" value="TPR_rpt"/>
</dbReference>
<feature type="repeat" description="TPR" evidence="10">
    <location>
        <begin position="410"/>
        <end position="443"/>
    </location>
</feature>
<feature type="compositionally biased region" description="Basic and acidic residues" evidence="11">
    <location>
        <begin position="92"/>
        <end position="105"/>
    </location>
</feature>
<dbReference type="Pfam" id="PF13432">
    <property type="entry name" value="TPR_16"/>
    <property type="match status" value="2"/>
</dbReference>
<dbReference type="InParanoid" id="A0A409X8D1"/>
<dbReference type="PANTHER" id="PTHR46208:SF1">
    <property type="entry name" value="MITOCHONDRIAL IMPORT RECEPTOR SUBUNIT TOM70"/>
    <property type="match status" value="1"/>
</dbReference>
<dbReference type="FunCoup" id="A0A409X8D1">
    <property type="interactions" value="315"/>
</dbReference>
<dbReference type="Proteomes" id="UP000283269">
    <property type="component" value="Unassembled WGS sequence"/>
</dbReference>
<dbReference type="STRING" id="93625.A0A409X8D1"/>
<dbReference type="GO" id="GO:0008320">
    <property type="term" value="F:protein transmembrane transporter activity"/>
    <property type="evidence" value="ECO:0007669"/>
    <property type="project" value="TreeGrafter"/>
</dbReference>
<reference evidence="12 13" key="1">
    <citation type="journal article" date="2018" name="Evol. Lett.">
        <title>Horizontal gene cluster transfer increased hallucinogenic mushroom diversity.</title>
        <authorList>
            <person name="Reynolds H.T."/>
            <person name="Vijayakumar V."/>
            <person name="Gluck-Thaler E."/>
            <person name="Korotkin H.B."/>
            <person name="Matheny P.B."/>
            <person name="Slot J.C."/>
        </authorList>
    </citation>
    <scope>NUCLEOTIDE SEQUENCE [LARGE SCALE GENOMIC DNA]</scope>
    <source>
        <strain evidence="12 13">2631</strain>
    </source>
</reference>
<keyword evidence="13" id="KW-1185">Reference proteome</keyword>
<dbReference type="PROSITE" id="PS50005">
    <property type="entry name" value="TPR"/>
    <property type="match status" value="3"/>
</dbReference>
<keyword evidence="2" id="KW-0812">Transmembrane</keyword>
<feature type="repeat" description="TPR" evidence="10">
    <location>
        <begin position="478"/>
        <end position="511"/>
    </location>
</feature>